<evidence type="ECO:0000256" key="10">
    <source>
        <dbReference type="ARBA" id="ARBA00023136"/>
    </source>
</evidence>
<dbReference type="CDD" id="cd03499">
    <property type="entry name" value="SQR_TypeC_SdhC"/>
    <property type="match status" value="1"/>
</dbReference>
<feature type="transmembrane region" description="Helical" evidence="13">
    <location>
        <begin position="68"/>
        <end position="87"/>
    </location>
</feature>
<protein>
    <recommendedName>
        <fullName evidence="4">Succinate dehydrogenase cytochrome b556 subunit</fullName>
    </recommendedName>
</protein>
<dbReference type="InterPro" id="IPR018495">
    <property type="entry name" value="Succ_DH_cyt_bsu_CS"/>
</dbReference>
<comment type="similarity">
    <text evidence="3">Belongs to the cytochrome b560 family.</text>
</comment>
<evidence type="ECO:0000256" key="4">
    <source>
        <dbReference type="ARBA" id="ARBA00020076"/>
    </source>
</evidence>
<sequence>MADVKKAERPLSPHILIYRPQLTAITSILTRITGNALIVSVVLVVWWLLAAATSAEYYALADAVLTSWFGDLVMTLSVLGLWYHYLAGLRHLAFDAGKGMDLPTAEKLGWACLIGSVVLTVLTLIIV</sequence>
<dbReference type="EMBL" id="CYSA01000019">
    <property type="protein sequence ID" value="CUH65949.1"/>
    <property type="molecule type" value="Genomic_DNA"/>
</dbReference>
<keyword evidence="15" id="KW-1185">Reference proteome</keyword>
<feature type="transmembrane region" description="Helical" evidence="13">
    <location>
        <begin position="108"/>
        <end position="126"/>
    </location>
</feature>
<evidence type="ECO:0000256" key="3">
    <source>
        <dbReference type="ARBA" id="ARBA00007244"/>
    </source>
</evidence>
<dbReference type="GO" id="GO:0006099">
    <property type="term" value="P:tricarboxylic acid cycle"/>
    <property type="evidence" value="ECO:0007669"/>
    <property type="project" value="InterPro"/>
</dbReference>
<proteinExistence type="inferred from homology"/>
<dbReference type="InterPro" id="IPR014314">
    <property type="entry name" value="Succ_DH_cytb556"/>
</dbReference>
<dbReference type="Gene3D" id="1.20.1300.10">
    <property type="entry name" value="Fumarate reductase/succinate dehydrogenase, transmembrane subunit"/>
    <property type="match status" value="1"/>
</dbReference>
<evidence type="ECO:0000256" key="11">
    <source>
        <dbReference type="ARBA" id="ARBA00025912"/>
    </source>
</evidence>
<feature type="transmembrane region" description="Helical" evidence="13">
    <location>
        <begin position="28"/>
        <end position="48"/>
    </location>
</feature>
<dbReference type="STRING" id="53501.SAMN04488043_10896"/>
<keyword evidence="8 13" id="KW-1133">Transmembrane helix</keyword>
<dbReference type="InterPro" id="IPR000701">
    <property type="entry name" value="SuccDH_FuR_B_TM-su"/>
</dbReference>
<dbReference type="AlphaFoldDB" id="A0A0P1FCY0"/>
<comment type="function">
    <text evidence="1">Membrane-anchoring subunit of succinate dehydrogenase (SDH).</text>
</comment>
<keyword evidence="9 12" id="KW-0408">Iron</keyword>
<dbReference type="GO" id="GO:0046872">
    <property type="term" value="F:metal ion binding"/>
    <property type="evidence" value="ECO:0007669"/>
    <property type="project" value="UniProtKB-KW"/>
</dbReference>
<organism evidence="14 15">
    <name type="scientific">Thalassovita gelatinovora</name>
    <name type="common">Thalassobius gelatinovorus</name>
    <dbReference type="NCBI Taxonomy" id="53501"/>
    <lineage>
        <taxon>Bacteria</taxon>
        <taxon>Pseudomonadati</taxon>
        <taxon>Pseudomonadota</taxon>
        <taxon>Alphaproteobacteria</taxon>
        <taxon>Rhodobacterales</taxon>
        <taxon>Roseobacteraceae</taxon>
        <taxon>Thalassovita</taxon>
    </lineage>
</organism>
<feature type="binding site" description="axial binding residue" evidence="12">
    <location>
        <position position="84"/>
    </location>
    <ligand>
        <name>heme</name>
        <dbReference type="ChEBI" id="CHEBI:30413"/>
        <note>ligand shared with second transmembrane subunit</note>
    </ligand>
    <ligandPart>
        <name>Fe</name>
        <dbReference type="ChEBI" id="CHEBI:18248"/>
    </ligandPart>
</feature>
<evidence type="ECO:0000256" key="12">
    <source>
        <dbReference type="PIRSR" id="PIRSR000178-1"/>
    </source>
</evidence>
<dbReference type="InterPro" id="IPR034804">
    <property type="entry name" value="SQR/QFR_C/D"/>
</dbReference>
<dbReference type="GO" id="GO:0016020">
    <property type="term" value="C:membrane"/>
    <property type="evidence" value="ECO:0007669"/>
    <property type="project" value="UniProtKB-SubCell"/>
</dbReference>
<evidence type="ECO:0000256" key="2">
    <source>
        <dbReference type="ARBA" id="ARBA00004141"/>
    </source>
</evidence>
<dbReference type="Pfam" id="PF01127">
    <property type="entry name" value="Sdh_cyt"/>
    <property type="match status" value="1"/>
</dbReference>
<keyword evidence="10 13" id="KW-0472">Membrane</keyword>
<evidence type="ECO:0000256" key="1">
    <source>
        <dbReference type="ARBA" id="ARBA00004050"/>
    </source>
</evidence>
<comment type="subunit">
    <text evidence="11">Part of an enzyme complex containing four subunits: a flavoprotein, an iron-sulfur protein, plus two membrane-anchoring proteins, SdhC and SdhD. The complex can form homotrimers.</text>
</comment>
<name>A0A0P1FCY0_THAGE</name>
<evidence type="ECO:0000256" key="7">
    <source>
        <dbReference type="ARBA" id="ARBA00022723"/>
    </source>
</evidence>
<evidence type="ECO:0000256" key="13">
    <source>
        <dbReference type="SAM" id="Phobius"/>
    </source>
</evidence>
<dbReference type="PANTHER" id="PTHR10978">
    <property type="entry name" value="SUCCINATE DEHYDROGENASE CYTOCHROME B560 SUBUNIT"/>
    <property type="match status" value="1"/>
</dbReference>
<dbReference type="GO" id="GO:0009055">
    <property type="term" value="F:electron transfer activity"/>
    <property type="evidence" value="ECO:0007669"/>
    <property type="project" value="InterPro"/>
</dbReference>
<keyword evidence="5 12" id="KW-0349">Heme</keyword>
<dbReference type="Proteomes" id="UP000051587">
    <property type="component" value="Unassembled WGS sequence"/>
</dbReference>
<reference evidence="14 15" key="1">
    <citation type="submission" date="2015-09" db="EMBL/GenBank/DDBJ databases">
        <authorList>
            <consortium name="Swine Surveillance"/>
        </authorList>
    </citation>
    <scope>NUCLEOTIDE SEQUENCE [LARGE SCALE GENOMIC DNA]</scope>
    <source>
        <strain evidence="14 15">CECT 4357</strain>
    </source>
</reference>
<evidence type="ECO:0000313" key="14">
    <source>
        <dbReference type="EMBL" id="CUH65949.1"/>
    </source>
</evidence>
<keyword evidence="6 13" id="KW-0812">Transmembrane</keyword>
<evidence type="ECO:0000256" key="5">
    <source>
        <dbReference type="ARBA" id="ARBA00022617"/>
    </source>
</evidence>
<dbReference type="PIRSF" id="PIRSF000178">
    <property type="entry name" value="SDH_cyt_b560"/>
    <property type="match status" value="1"/>
</dbReference>
<comment type="cofactor">
    <cofactor evidence="12">
        <name>heme</name>
        <dbReference type="ChEBI" id="CHEBI:30413"/>
    </cofactor>
    <text evidence="12">The heme is bound between the two transmembrane subunits.</text>
</comment>
<dbReference type="PROSITE" id="PS01001">
    <property type="entry name" value="SDH_CYT_2"/>
    <property type="match status" value="1"/>
</dbReference>
<accession>A0A0P1FCY0</accession>
<keyword evidence="7 12" id="KW-0479">Metal-binding</keyword>
<evidence type="ECO:0000256" key="6">
    <source>
        <dbReference type="ARBA" id="ARBA00022692"/>
    </source>
</evidence>
<evidence type="ECO:0000256" key="8">
    <source>
        <dbReference type="ARBA" id="ARBA00022989"/>
    </source>
</evidence>
<comment type="subcellular location">
    <subcellularLocation>
        <location evidence="2">Membrane</location>
        <topology evidence="2">Multi-pass membrane protein</topology>
    </subcellularLocation>
</comment>
<evidence type="ECO:0000313" key="15">
    <source>
        <dbReference type="Proteomes" id="UP000051587"/>
    </source>
</evidence>
<evidence type="ECO:0000256" key="9">
    <source>
        <dbReference type="ARBA" id="ARBA00023004"/>
    </source>
</evidence>
<dbReference type="RefSeq" id="WP_058262884.1">
    <property type="nucleotide sequence ID" value="NZ_CP051181.1"/>
</dbReference>
<dbReference type="PANTHER" id="PTHR10978:SF5">
    <property type="entry name" value="SUCCINATE DEHYDROGENASE CYTOCHROME B560 SUBUNIT, MITOCHONDRIAL"/>
    <property type="match status" value="1"/>
</dbReference>
<dbReference type="OrthoDB" id="9799441at2"/>
<gene>
    <name evidence="14" type="primary">sdhC</name>
    <name evidence="14" type="ORF">TG4357_02147</name>
</gene>
<dbReference type="NCBIfam" id="TIGR02970">
    <property type="entry name" value="succ_dehyd_cytB"/>
    <property type="match status" value="1"/>
</dbReference>
<dbReference type="SUPFAM" id="SSF81343">
    <property type="entry name" value="Fumarate reductase respiratory complex transmembrane subunits"/>
    <property type="match status" value="1"/>
</dbReference>